<comment type="catalytic activity">
    <reaction evidence="16">
        <text>hexanoyl-CoA + H2O = hexanoate + CoA + H(+)</text>
        <dbReference type="Rhea" id="RHEA:40115"/>
        <dbReference type="ChEBI" id="CHEBI:15377"/>
        <dbReference type="ChEBI" id="CHEBI:15378"/>
        <dbReference type="ChEBI" id="CHEBI:17120"/>
        <dbReference type="ChEBI" id="CHEBI:57287"/>
        <dbReference type="ChEBI" id="CHEBI:62620"/>
    </reaction>
    <physiologicalReaction direction="left-to-right" evidence="16">
        <dbReference type="Rhea" id="RHEA:40116"/>
    </physiologicalReaction>
</comment>
<evidence type="ECO:0000256" key="11">
    <source>
        <dbReference type="ARBA" id="ARBA00023212"/>
    </source>
</evidence>
<evidence type="ECO:0000256" key="12">
    <source>
        <dbReference type="ARBA" id="ARBA00023242"/>
    </source>
</evidence>
<dbReference type="CDD" id="cd03443">
    <property type="entry name" value="PaaI_thioesterase"/>
    <property type="match status" value="1"/>
</dbReference>
<keyword evidence="9" id="KW-0443">Lipid metabolism</keyword>
<evidence type="ECO:0000256" key="5">
    <source>
        <dbReference type="ARBA" id="ARBA00008324"/>
    </source>
</evidence>
<dbReference type="GO" id="GO:0005739">
    <property type="term" value="C:mitochondrion"/>
    <property type="evidence" value="ECO:0007669"/>
    <property type="project" value="UniProtKB-SubCell"/>
</dbReference>
<evidence type="ECO:0000256" key="23">
    <source>
        <dbReference type="ARBA" id="ARBA00083956"/>
    </source>
</evidence>
<feature type="domain" description="Thioesterase" evidence="24">
    <location>
        <begin position="73"/>
        <end position="147"/>
    </location>
</feature>
<evidence type="ECO:0000259" key="24">
    <source>
        <dbReference type="Pfam" id="PF03061"/>
    </source>
</evidence>
<evidence type="ECO:0000256" key="3">
    <source>
        <dbReference type="ARBA" id="ARBA00004186"/>
    </source>
</evidence>
<evidence type="ECO:0000256" key="16">
    <source>
        <dbReference type="ARBA" id="ARBA00050199"/>
    </source>
</evidence>
<dbReference type="EMBL" id="HACG01025541">
    <property type="protein sequence ID" value="CEK72406.1"/>
    <property type="molecule type" value="Transcribed_RNA"/>
</dbReference>
<feature type="non-terminal residue" evidence="25">
    <location>
        <position position="1"/>
    </location>
</feature>
<keyword evidence="10" id="KW-0496">Mitochondrion</keyword>
<organism evidence="25">
    <name type="scientific">Arion vulgaris</name>
    <dbReference type="NCBI Taxonomy" id="1028688"/>
    <lineage>
        <taxon>Eukaryota</taxon>
        <taxon>Metazoa</taxon>
        <taxon>Spiralia</taxon>
        <taxon>Lophotrochozoa</taxon>
        <taxon>Mollusca</taxon>
        <taxon>Gastropoda</taxon>
        <taxon>Heterobranchia</taxon>
        <taxon>Euthyneura</taxon>
        <taxon>Panpulmonata</taxon>
        <taxon>Eupulmonata</taxon>
        <taxon>Stylommatophora</taxon>
        <taxon>Helicina</taxon>
        <taxon>Arionoidea</taxon>
        <taxon>Arionidae</taxon>
        <taxon>Arion</taxon>
    </lineage>
</organism>
<evidence type="ECO:0000256" key="22">
    <source>
        <dbReference type="ARBA" id="ARBA00081533"/>
    </source>
</evidence>
<evidence type="ECO:0000256" key="14">
    <source>
        <dbReference type="ARBA" id="ARBA00047969"/>
    </source>
</evidence>
<evidence type="ECO:0000256" key="15">
    <source>
        <dbReference type="ARBA" id="ARBA00048074"/>
    </source>
</evidence>
<comment type="catalytic activity">
    <reaction evidence="13">
        <text>octanoyl-CoA + H2O = octanoate + CoA + H(+)</text>
        <dbReference type="Rhea" id="RHEA:30143"/>
        <dbReference type="ChEBI" id="CHEBI:15377"/>
        <dbReference type="ChEBI" id="CHEBI:15378"/>
        <dbReference type="ChEBI" id="CHEBI:25646"/>
        <dbReference type="ChEBI" id="CHEBI:57287"/>
        <dbReference type="ChEBI" id="CHEBI:57386"/>
    </reaction>
    <physiologicalReaction direction="left-to-right" evidence="13">
        <dbReference type="Rhea" id="RHEA:30144"/>
    </physiologicalReaction>
</comment>
<reference evidence="25" key="1">
    <citation type="submission" date="2014-12" db="EMBL/GenBank/DDBJ databases">
        <title>Insight into the proteome of Arion vulgaris.</title>
        <authorList>
            <person name="Aradska J."/>
            <person name="Bulat T."/>
            <person name="Smidak R."/>
            <person name="Sarate P."/>
            <person name="Gangsoo J."/>
            <person name="Sialana F."/>
            <person name="Bilban M."/>
            <person name="Lubec G."/>
        </authorList>
    </citation>
    <scope>NUCLEOTIDE SEQUENCE</scope>
    <source>
        <tissue evidence="25">Skin</tissue>
    </source>
</reference>
<dbReference type="InterPro" id="IPR006683">
    <property type="entry name" value="Thioestr_dom"/>
</dbReference>
<evidence type="ECO:0000256" key="8">
    <source>
        <dbReference type="ARBA" id="ARBA00022990"/>
    </source>
</evidence>
<evidence type="ECO:0000256" key="20">
    <source>
        <dbReference type="ARBA" id="ARBA00067273"/>
    </source>
</evidence>
<comment type="subunit">
    <text evidence="19">Homotetramer. Interacts with PCTP.</text>
</comment>
<dbReference type="GO" id="GO:0006629">
    <property type="term" value="P:lipid metabolic process"/>
    <property type="evidence" value="ECO:0007669"/>
    <property type="project" value="UniProtKB-KW"/>
</dbReference>
<keyword evidence="12" id="KW-0539">Nucleus</keyword>
<comment type="function">
    <text evidence="18">Catalyzes the hydrolysis of acyl-CoAs into free fatty acids and coenzyme A (CoASH), regulating their respective intracellular levels. Has acyl-CoA thioesterase activity towards medium (C12) and long-chain (C18) fatty acyl-CoA substrates. Can also hydrolyze 3-hydroxyphenylacetyl-CoA and 3,4-dihydroxyphenylacetyl-CoA (in vitro). May play a role in controlling adaptive thermogenesis.</text>
</comment>
<evidence type="ECO:0000256" key="13">
    <source>
        <dbReference type="ARBA" id="ARBA00047588"/>
    </source>
</evidence>
<dbReference type="Gene3D" id="3.10.129.10">
    <property type="entry name" value="Hotdog Thioesterase"/>
    <property type="match status" value="1"/>
</dbReference>
<dbReference type="SUPFAM" id="SSF54637">
    <property type="entry name" value="Thioesterase/thiol ester dehydrase-isomerase"/>
    <property type="match status" value="1"/>
</dbReference>
<proteinExistence type="inferred from homology"/>
<dbReference type="GO" id="GO:0005819">
    <property type="term" value="C:spindle"/>
    <property type="evidence" value="ECO:0007669"/>
    <property type="project" value="UniProtKB-SubCell"/>
</dbReference>
<dbReference type="PANTHER" id="PTHR21660:SF1">
    <property type="entry name" value="ACYL-COENZYME A THIOESTERASE 13"/>
    <property type="match status" value="1"/>
</dbReference>
<dbReference type="PANTHER" id="PTHR21660">
    <property type="entry name" value="THIOESTERASE SUPERFAMILY MEMBER-RELATED"/>
    <property type="match status" value="1"/>
</dbReference>
<keyword evidence="8" id="KW-0007">Acetylation</keyword>
<evidence type="ECO:0000256" key="4">
    <source>
        <dbReference type="ARBA" id="ARBA00004514"/>
    </source>
</evidence>
<evidence type="ECO:0000256" key="2">
    <source>
        <dbReference type="ARBA" id="ARBA00004173"/>
    </source>
</evidence>
<gene>
    <name evidence="25" type="primary">ORF82289</name>
</gene>
<dbReference type="InterPro" id="IPR029069">
    <property type="entry name" value="HotDog_dom_sf"/>
</dbReference>
<comment type="catalytic activity">
    <reaction evidence="15">
        <text>dodecanoyl-CoA + H2O = dodecanoate + CoA + H(+)</text>
        <dbReference type="Rhea" id="RHEA:30135"/>
        <dbReference type="ChEBI" id="CHEBI:15377"/>
        <dbReference type="ChEBI" id="CHEBI:15378"/>
        <dbReference type="ChEBI" id="CHEBI:18262"/>
        <dbReference type="ChEBI" id="CHEBI:57287"/>
        <dbReference type="ChEBI" id="CHEBI:57375"/>
    </reaction>
    <physiologicalReaction direction="left-to-right" evidence="15">
        <dbReference type="Rhea" id="RHEA:30136"/>
    </physiologicalReaction>
</comment>
<comment type="subcellular location">
    <subcellularLocation>
        <location evidence="3">Cytoplasm</location>
        <location evidence="3">Cytoskeleton</location>
        <location evidence="3">Spindle</location>
    </subcellularLocation>
    <subcellularLocation>
        <location evidence="4">Cytoplasm</location>
        <location evidence="4">Cytosol</location>
    </subcellularLocation>
    <subcellularLocation>
        <location evidence="2">Mitochondrion</location>
    </subcellularLocation>
    <subcellularLocation>
        <location evidence="1">Nucleus</location>
    </subcellularLocation>
</comment>
<sequence>RPQIIFGTPDLVIKQMAARAGGRLTFDALKKFVADRAKSPGYESIFDQLKVVSGGDGNCSCELVVSPKMLNDFGTLHGGVTASLVDAVSTYALTTTGSGRPGSSVDLNISYLRPVKVNEVITISARTLSCGRTIAFSCVDITKTNTGQLVAQGRHSKFVGEPKTSGSSTSS</sequence>
<dbReference type="GO" id="GO:0005634">
    <property type="term" value="C:nucleus"/>
    <property type="evidence" value="ECO:0007669"/>
    <property type="project" value="UniProtKB-SubCell"/>
</dbReference>
<name>A0A0B6ZX48_9EUPU</name>
<evidence type="ECO:0000256" key="18">
    <source>
        <dbReference type="ARBA" id="ARBA00058205"/>
    </source>
</evidence>
<evidence type="ECO:0000256" key="10">
    <source>
        <dbReference type="ARBA" id="ARBA00023128"/>
    </source>
</evidence>
<evidence type="ECO:0000256" key="21">
    <source>
        <dbReference type="ARBA" id="ARBA00075657"/>
    </source>
</evidence>
<comment type="catalytic activity">
    <reaction evidence="14">
        <text>decanoyl-CoA + H2O = decanoate + CoA + H(+)</text>
        <dbReference type="Rhea" id="RHEA:40059"/>
        <dbReference type="ChEBI" id="CHEBI:15377"/>
        <dbReference type="ChEBI" id="CHEBI:15378"/>
        <dbReference type="ChEBI" id="CHEBI:27689"/>
        <dbReference type="ChEBI" id="CHEBI:57287"/>
        <dbReference type="ChEBI" id="CHEBI:61430"/>
    </reaction>
    <physiologicalReaction direction="left-to-right" evidence="14">
        <dbReference type="Rhea" id="RHEA:40060"/>
    </physiologicalReaction>
</comment>
<dbReference type="AlphaFoldDB" id="A0A0B6ZX48"/>
<dbReference type="GO" id="GO:0047617">
    <property type="term" value="F:fatty acyl-CoA hydrolase activity"/>
    <property type="evidence" value="ECO:0007669"/>
    <property type="project" value="InterPro"/>
</dbReference>
<evidence type="ECO:0000256" key="9">
    <source>
        <dbReference type="ARBA" id="ARBA00023098"/>
    </source>
</evidence>
<dbReference type="Pfam" id="PF03061">
    <property type="entry name" value="4HBT"/>
    <property type="match status" value="1"/>
</dbReference>
<evidence type="ECO:0000256" key="19">
    <source>
        <dbReference type="ARBA" id="ARBA00064709"/>
    </source>
</evidence>
<evidence type="ECO:0000313" key="25">
    <source>
        <dbReference type="EMBL" id="CEK72406.1"/>
    </source>
</evidence>
<comment type="similarity">
    <text evidence="5">Belongs to the thioesterase PaaI family.</text>
</comment>
<protein>
    <recommendedName>
        <fullName evidence="20">Acyl-coenzyme A thioesterase 13</fullName>
    </recommendedName>
    <alternativeName>
        <fullName evidence="22">Hotdog-fold thioesterase superfamily member 2</fullName>
    </alternativeName>
    <alternativeName>
        <fullName evidence="21">Palmitoyl-CoA hydrolase</fullName>
    </alternativeName>
    <alternativeName>
        <fullName evidence="23">Thioesterase superfamily member 2</fullName>
    </alternativeName>
</protein>
<keyword evidence="7" id="KW-0378">Hydrolase</keyword>
<dbReference type="GO" id="GO:0005829">
    <property type="term" value="C:cytosol"/>
    <property type="evidence" value="ECO:0007669"/>
    <property type="project" value="UniProtKB-SubCell"/>
</dbReference>
<dbReference type="InterPro" id="IPR039298">
    <property type="entry name" value="ACOT13"/>
</dbReference>
<comment type="catalytic activity">
    <reaction evidence="17">
        <text>a fatty acyl-CoA + H2O = a fatty acid + CoA + H(+)</text>
        <dbReference type="Rhea" id="RHEA:16781"/>
        <dbReference type="ChEBI" id="CHEBI:15377"/>
        <dbReference type="ChEBI" id="CHEBI:15378"/>
        <dbReference type="ChEBI" id="CHEBI:28868"/>
        <dbReference type="ChEBI" id="CHEBI:57287"/>
        <dbReference type="ChEBI" id="CHEBI:77636"/>
    </reaction>
    <physiologicalReaction direction="left-to-right" evidence="17">
        <dbReference type="Rhea" id="RHEA:16782"/>
    </physiologicalReaction>
</comment>
<evidence type="ECO:0000256" key="1">
    <source>
        <dbReference type="ARBA" id="ARBA00004123"/>
    </source>
</evidence>
<evidence type="ECO:0000256" key="7">
    <source>
        <dbReference type="ARBA" id="ARBA00022801"/>
    </source>
</evidence>
<dbReference type="FunFam" id="3.10.129.10:FF:000021">
    <property type="entry name" value="Acyl-coenzyme A thioesterase 13"/>
    <property type="match status" value="1"/>
</dbReference>
<evidence type="ECO:0000256" key="6">
    <source>
        <dbReference type="ARBA" id="ARBA00022490"/>
    </source>
</evidence>
<evidence type="ECO:0000256" key="17">
    <source>
        <dbReference type="ARBA" id="ARBA00052976"/>
    </source>
</evidence>
<accession>A0A0B6ZX48</accession>
<keyword evidence="11" id="KW-0206">Cytoskeleton</keyword>
<dbReference type="NCBIfam" id="TIGR00369">
    <property type="entry name" value="unchar_dom_1"/>
    <property type="match status" value="1"/>
</dbReference>
<dbReference type="InterPro" id="IPR003736">
    <property type="entry name" value="PAAI_dom"/>
</dbReference>
<keyword evidence="6" id="KW-0963">Cytoplasm</keyword>